<reference evidence="1 4" key="2">
    <citation type="submission" date="2021-06" db="EMBL/GenBank/DDBJ databases">
        <title>Whole genome sequence of Paenibacillus sophorae DSM23020 for comparative genomics.</title>
        <authorList>
            <person name="Kim M.-J."/>
            <person name="Lee G."/>
            <person name="Shin J.-H."/>
        </authorList>
    </citation>
    <scope>NUCLEOTIDE SEQUENCE [LARGE SCALE GENOMIC DNA]</scope>
    <source>
        <strain evidence="1 4">DSM 23020</strain>
    </source>
</reference>
<dbReference type="Pfam" id="PF26325">
    <property type="entry name" value="YhjD"/>
    <property type="match status" value="1"/>
</dbReference>
<dbReference type="STRING" id="1333845.SAMN04487895_101588"/>
<protein>
    <submittedName>
        <fullName evidence="2">Uncharacterized protein</fullName>
    </submittedName>
</protein>
<sequence length="128" mass="15348">MKSRIQIPNEEELTLIKKYLIYPYLLDAFQDNIQKTNNSHLRFGELFVLQLESLTDKISQELFEIRKELRYRGIKVFEPVRNKKEITADYLCRGYKGRITMLMTRVKAELEIKIAEFMSVDIEKIKRE</sequence>
<dbReference type="OrthoDB" id="2910298at2"/>
<dbReference type="Proteomes" id="UP000198809">
    <property type="component" value="Unassembled WGS sequence"/>
</dbReference>
<evidence type="ECO:0000313" key="3">
    <source>
        <dbReference type="Proteomes" id="UP000198809"/>
    </source>
</evidence>
<dbReference type="Proteomes" id="UP000683429">
    <property type="component" value="Chromosome"/>
</dbReference>
<gene>
    <name evidence="1" type="ORF">KP014_20495</name>
    <name evidence="2" type="ORF">SAMN04487895_101588</name>
</gene>
<dbReference type="RefSeq" id="WP_036588176.1">
    <property type="nucleotide sequence ID" value="NZ_CP076607.1"/>
</dbReference>
<evidence type="ECO:0000313" key="2">
    <source>
        <dbReference type="EMBL" id="SEN45603.1"/>
    </source>
</evidence>
<evidence type="ECO:0000313" key="4">
    <source>
        <dbReference type="Proteomes" id="UP000683429"/>
    </source>
</evidence>
<dbReference type="InterPro" id="IPR058600">
    <property type="entry name" value="YhjD-like"/>
</dbReference>
<dbReference type="EMBL" id="CP076607">
    <property type="protein sequence ID" value="QWU14289.1"/>
    <property type="molecule type" value="Genomic_DNA"/>
</dbReference>
<dbReference type="EMBL" id="FODH01000001">
    <property type="protein sequence ID" value="SEN45603.1"/>
    <property type="molecule type" value="Genomic_DNA"/>
</dbReference>
<dbReference type="AlphaFoldDB" id="A0A1H8GNN8"/>
<evidence type="ECO:0000313" key="1">
    <source>
        <dbReference type="EMBL" id="QWU14289.1"/>
    </source>
</evidence>
<proteinExistence type="predicted"/>
<reference evidence="2 3" key="1">
    <citation type="submission" date="2016-10" db="EMBL/GenBank/DDBJ databases">
        <authorList>
            <person name="de Groot N.N."/>
        </authorList>
    </citation>
    <scope>NUCLEOTIDE SEQUENCE [LARGE SCALE GENOMIC DNA]</scope>
    <source>
        <strain evidence="2 3">CGMCC 1.10238</strain>
    </source>
</reference>
<accession>A0A1H8GNN8</accession>
<keyword evidence="4" id="KW-1185">Reference proteome</keyword>
<organism evidence="2 3">
    <name type="scientific">Paenibacillus sophorae</name>
    <dbReference type="NCBI Taxonomy" id="1333845"/>
    <lineage>
        <taxon>Bacteria</taxon>
        <taxon>Bacillati</taxon>
        <taxon>Bacillota</taxon>
        <taxon>Bacilli</taxon>
        <taxon>Bacillales</taxon>
        <taxon>Paenibacillaceae</taxon>
        <taxon>Paenibacillus</taxon>
    </lineage>
</organism>
<name>A0A1H8GNN8_9BACL</name>